<reference evidence="1 2" key="1">
    <citation type="submission" date="2010-11" db="EMBL/GenBank/DDBJ databases">
        <authorList>
            <person name="Weinstock G."/>
            <person name="Sodergren E."/>
            <person name="Clifton S."/>
            <person name="Fulton L."/>
            <person name="Fulton B."/>
            <person name="Courtney L."/>
            <person name="Fronick C."/>
            <person name="Harrison M."/>
            <person name="Strong C."/>
            <person name="Farmer C."/>
            <person name="Delahaunty K."/>
            <person name="Markovic C."/>
            <person name="Hall O."/>
            <person name="Minx P."/>
            <person name="Tomlinson C."/>
            <person name="Mitreva M."/>
            <person name="Hou S."/>
            <person name="Chen J."/>
            <person name="Wollam A."/>
            <person name="Pepin K.H."/>
            <person name="Johnson M."/>
            <person name="Bhonagiri V."/>
            <person name="Zhang X."/>
            <person name="Suruliraj S."/>
            <person name="Warren W."/>
            <person name="Chinwalla A."/>
            <person name="Mardis E.R."/>
            <person name="Wilson R.K."/>
        </authorList>
    </citation>
    <scope>NUCLEOTIDE SEQUENCE [LARGE SCALE GENOMIC DNA]</scope>
    <source>
        <strain evidence="1 2">F0211</strain>
    </source>
</reference>
<proteinExistence type="predicted"/>
<evidence type="ECO:0000313" key="2">
    <source>
        <dbReference type="Proteomes" id="UP000002973"/>
    </source>
</evidence>
<organism evidence="1 2">
    <name type="scientific">Streptococcus anginosus F0211</name>
    <dbReference type="NCBI Taxonomy" id="706437"/>
    <lineage>
        <taxon>Bacteria</taxon>
        <taxon>Bacillati</taxon>
        <taxon>Bacillota</taxon>
        <taxon>Bacilli</taxon>
        <taxon>Lactobacillales</taxon>
        <taxon>Streptococcaceae</taxon>
        <taxon>Streptococcus</taxon>
        <taxon>Streptococcus anginosus group</taxon>
    </lineage>
</organism>
<comment type="caution">
    <text evidence="1">The sequence shown here is derived from an EMBL/GenBank/DDBJ whole genome shotgun (WGS) entry which is preliminary data.</text>
</comment>
<sequence length="40" mass="4837">MVGRFFEKFAKNQLPFKLIIMLVLEKFTHSLNFWDLTSVF</sequence>
<name>E6J3C9_STRAP</name>
<dbReference type="Proteomes" id="UP000002973">
    <property type="component" value="Unassembled WGS sequence"/>
</dbReference>
<accession>E6J3C9</accession>
<gene>
    <name evidence="1" type="ORF">HMPREF0813_01776</name>
</gene>
<evidence type="ECO:0000313" key="1">
    <source>
        <dbReference type="EMBL" id="EFU21699.1"/>
    </source>
</evidence>
<protein>
    <submittedName>
        <fullName evidence="1">Uncharacterized protein</fullName>
    </submittedName>
</protein>
<dbReference type="EMBL" id="AECT01000045">
    <property type="protein sequence ID" value="EFU21699.1"/>
    <property type="molecule type" value="Genomic_DNA"/>
</dbReference>
<dbReference type="AlphaFoldDB" id="E6J3C9"/>